<dbReference type="EMBL" id="HBGS01004793">
    <property type="protein sequence ID" value="CAD9375182.1"/>
    <property type="molecule type" value="Transcribed_RNA"/>
</dbReference>
<feature type="compositionally biased region" description="Polar residues" evidence="1">
    <location>
        <begin position="1"/>
        <end position="12"/>
    </location>
</feature>
<feature type="region of interest" description="Disordered" evidence="1">
    <location>
        <begin position="178"/>
        <end position="261"/>
    </location>
</feature>
<sequence length="294" mass="33611">MRGQTKTKTVSGQHYAKRKLGKNPRQNSERIWQRERLHEEFGDSKGIWSFTKQVARLVQELSSIKGISKISVREDGIDVFFVKKTQQKNLCPKQHESTERLDLMQRAFENESLESKVLKTWTPPKDNACERKWKRFYRRLCDSMEKELEKELAEVKVGAGESSGEDLTCTSVETQVEAVEPSGEDLTSTSVENPSLNCGMEKTETEKPSGEGADFCDGSDSNDESLEPENELRRGSEEQPVRQGGFVQQPAKQEAVPRASEQKVFKEVDELEKEVWRMLNGIVDRWEKSTGKKF</sequence>
<evidence type="ECO:0000313" key="2">
    <source>
        <dbReference type="EMBL" id="CAD9375182.1"/>
    </source>
</evidence>
<organism evidence="2">
    <name type="scientific">Octactis speculum</name>
    <dbReference type="NCBI Taxonomy" id="3111310"/>
    <lineage>
        <taxon>Eukaryota</taxon>
        <taxon>Sar</taxon>
        <taxon>Stramenopiles</taxon>
        <taxon>Ochrophyta</taxon>
        <taxon>Dictyochophyceae</taxon>
        <taxon>Dictyochales</taxon>
        <taxon>Dictyochaceae</taxon>
        <taxon>Octactis</taxon>
    </lineage>
</organism>
<protein>
    <submittedName>
        <fullName evidence="2">Uncharacterized protein</fullName>
    </submittedName>
</protein>
<feature type="compositionally biased region" description="Basic and acidic residues" evidence="1">
    <location>
        <begin position="230"/>
        <end position="240"/>
    </location>
</feature>
<gene>
    <name evidence="2" type="ORF">DSPE1174_LOCUS2471</name>
</gene>
<feature type="compositionally biased region" description="Polar residues" evidence="1">
    <location>
        <begin position="185"/>
        <end position="196"/>
    </location>
</feature>
<dbReference type="AlphaFoldDB" id="A0A7S2ARJ6"/>
<name>A0A7S2ARJ6_9STRA</name>
<evidence type="ECO:0000256" key="1">
    <source>
        <dbReference type="SAM" id="MobiDB-lite"/>
    </source>
</evidence>
<accession>A0A7S2ARJ6</accession>
<reference evidence="2" key="1">
    <citation type="submission" date="2021-01" db="EMBL/GenBank/DDBJ databases">
        <authorList>
            <person name="Corre E."/>
            <person name="Pelletier E."/>
            <person name="Niang G."/>
            <person name="Scheremetjew M."/>
            <person name="Finn R."/>
            <person name="Kale V."/>
            <person name="Holt S."/>
            <person name="Cochrane G."/>
            <person name="Meng A."/>
            <person name="Brown T."/>
            <person name="Cohen L."/>
        </authorList>
    </citation>
    <scope>NUCLEOTIDE SEQUENCE</scope>
    <source>
        <strain evidence="2">CCMP1381</strain>
    </source>
</reference>
<feature type="region of interest" description="Disordered" evidence="1">
    <location>
        <begin position="1"/>
        <end position="30"/>
    </location>
</feature>
<feature type="compositionally biased region" description="Acidic residues" evidence="1">
    <location>
        <begin position="220"/>
        <end position="229"/>
    </location>
</feature>
<proteinExistence type="predicted"/>